<keyword evidence="2" id="KW-0813">Transport</keyword>
<dbReference type="GO" id="GO:0042597">
    <property type="term" value="C:periplasmic space"/>
    <property type="evidence" value="ECO:0007669"/>
    <property type="project" value="UniProtKB-SubCell"/>
</dbReference>
<keyword evidence="4" id="KW-0574">Periplasm</keyword>
<dbReference type="AlphaFoldDB" id="A0A7D5VVB3"/>
<protein>
    <submittedName>
        <fullName evidence="6">Extracellular solute-binding protein</fullName>
    </submittedName>
</protein>
<reference evidence="6 7" key="1">
    <citation type="journal article" date="2009" name="Mikrobiologiia">
        <title>[Phenanthren biodegradation and interaction of Pseudomonas putida BS3701 and Burkholderia sp.BS3702 in plant rhizosphere].</title>
        <authorList>
            <person name="Ovchinnikova A.A."/>
            <person name="Vetrova A.A."/>
            <person name="Filonov A.E."/>
            <person name="Boronin A.M."/>
        </authorList>
    </citation>
    <scope>NUCLEOTIDE SEQUENCE [LARGE SCALE GENOMIC DNA]</scope>
    <source>
        <strain evidence="6 7">BS3701</strain>
    </source>
</reference>
<dbReference type="InterPro" id="IPR006059">
    <property type="entry name" value="SBP"/>
</dbReference>
<organism evidence="6 7">
    <name type="scientific">Pseudomonas putida</name>
    <name type="common">Arthrobacter siderocapsulatus</name>
    <dbReference type="NCBI Taxonomy" id="303"/>
    <lineage>
        <taxon>Bacteria</taxon>
        <taxon>Pseudomonadati</taxon>
        <taxon>Pseudomonadota</taxon>
        <taxon>Gammaproteobacteria</taxon>
        <taxon>Pseudomonadales</taxon>
        <taxon>Pseudomonadaceae</taxon>
        <taxon>Pseudomonas</taxon>
    </lineage>
</organism>
<evidence type="ECO:0000256" key="1">
    <source>
        <dbReference type="ARBA" id="ARBA00004418"/>
    </source>
</evidence>
<evidence type="ECO:0000256" key="3">
    <source>
        <dbReference type="ARBA" id="ARBA00022729"/>
    </source>
</evidence>
<dbReference type="GO" id="GO:0019808">
    <property type="term" value="F:polyamine binding"/>
    <property type="evidence" value="ECO:0007669"/>
    <property type="project" value="InterPro"/>
</dbReference>
<dbReference type="PRINTS" id="PR00909">
    <property type="entry name" value="SPERMDNBNDNG"/>
</dbReference>
<name>A0A7D5VVB3_PSEPU</name>
<evidence type="ECO:0000256" key="4">
    <source>
        <dbReference type="ARBA" id="ARBA00022764"/>
    </source>
</evidence>
<dbReference type="RefSeq" id="WP_180688474.1">
    <property type="nucleotide sequence ID" value="NZ_CP059052.1"/>
</dbReference>
<dbReference type="Gene3D" id="3.40.190.10">
    <property type="entry name" value="Periplasmic binding protein-like II"/>
    <property type="match status" value="2"/>
</dbReference>
<evidence type="ECO:0000256" key="5">
    <source>
        <dbReference type="SAM" id="SignalP"/>
    </source>
</evidence>
<evidence type="ECO:0000256" key="2">
    <source>
        <dbReference type="ARBA" id="ARBA00022448"/>
    </source>
</evidence>
<evidence type="ECO:0000313" key="6">
    <source>
        <dbReference type="EMBL" id="QLJ12612.1"/>
    </source>
</evidence>
<feature type="signal peptide" evidence="5">
    <location>
        <begin position="1"/>
        <end position="39"/>
    </location>
</feature>
<dbReference type="PANTHER" id="PTHR30222">
    <property type="entry name" value="SPERMIDINE/PUTRESCINE-BINDING PERIPLASMIC PROTEIN"/>
    <property type="match status" value="1"/>
</dbReference>
<comment type="subcellular location">
    <subcellularLocation>
        <location evidence="1">Periplasm</location>
    </subcellularLocation>
</comment>
<dbReference type="SUPFAM" id="SSF53850">
    <property type="entry name" value="Periplasmic binding protein-like II"/>
    <property type="match status" value="1"/>
</dbReference>
<dbReference type="Proteomes" id="UP000510934">
    <property type="component" value="Chromosome"/>
</dbReference>
<sequence length="379" mass="41657">MNKTGALKMYEANKARRATRSLGLACAAIALALSGNAFAKVGGELQVMAWEGYDLTSQLQAWRKENGVKLQSASIAAQDDVHTKFLAPNPPPIDLAEYNQAYSDLYVKQLKIVKEVDVSKVPNYSADNLFSVFYNQPTWTKDGKQWGVPYIWGMSTILYNPQKVSSAPTSYTDLLKPEYKGKIAIMDDATGSWPVAARVSGFGSKYPLLTKDELKVTFKEFSKYRSQARLIAMNQGDLANFMASGEIIAALCADPAIINQVEAQGTQLETADPKEGVVLWVDAWFMPLAADNVDTAEAYMNMALDPKVQAEVAMSLAQAPVSKKALEFMDEKSKKRYDFANIEKVFAAGLPGIPPVEDDGKHATYADWVAAWQEFKAGM</sequence>
<dbReference type="PANTHER" id="PTHR30222:SF17">
    <property type="entry name" value="SPERMIDINE_PUTRESCINE-BINDING PERIPLASMIC PROTEIN"/>
    <property type="match status" value="1"/>
</dbReference>
<dbReference type="EMBL" id="CP059052">
    <property type="protein sequence ID" value="QLJ12612.1"/>
    <property type="molecule type" value="Genomic_DNA"/>
</dbReference>
<dbReference type="GO" id="GO:0015846">
    <property type="term" value="P:polyamine transport"/>
    <property type="evidence" value="ECO:0007669"/>
    <property type="project" value="InterPro"/>
</dbReference>
<dbReference type="InterPro" id="IPR001188">
    <property type="entry name" value="Sperm_putr-bd"/>
</dbReference>
<evidence type="ECO:0000313" key="7">
    <source>
        <dbReference type="Proteomes" id="UP000510934"/>
    </source>
</evidence>
<gene>
    <name evidence="6" type="ORF">H0H12_19440</name>
</gene>
<dbReference type="Pfam" id="PF13416">
    <property type="entry name" value="SBP_bac_8"/>
    <property type="match status" value="1"/>
</dbReference>
<feature type="chain" id="PRO_5027699403" evidence="5">
    <location>
        <begin position="40"/>
        <end position="379"/>
    </location>
</feature>
<accession>A0A7D5VVB3</accession>
<proteinExistence type="predicted"/>
<keyword evidence="3 5" id="KW-0732">Signal</keyword>